<reference evidence="2" key="1">
    <citation type="submission" date="2019-08" db="EMBL/GenBank/DDBJ databases">
        <authorList>
            <person name="Kucharzyk K."/>
            <person name="Murdoch R.W."/>
            <person name="Higgins S."/>
            <person name="Loffler F."/>
        </authorList>
    </citation>
    <scope>NUCLEOTIDE SEQUENCE</scope>
</reference>
<dbReference type="EC" id="5.3.1.16" evidence="2"/>
<protein>
    <submittedName>
        <fullName evidence="2">1-(5-phosphoribosyl)-5-[(5-phosphoribosylamino)methylideneamino] imidazole-4-carboxamide isomerase</fullName>
        <ecNumber evidence="2">5.3.1.16</ecNumber>
    </submittedName>
</protein>
<dbReference type="Gene3D" id="3.20.20.70">
    <property type="entry name" value="Aldolase class I"/>
    <property type="match status" value="1"/>
</dbReference>
<sequence>MDGWGVSGGIKAVDLAKRMADIGVKRIIYTDISRDGTLAGVNIAATGALAKAAGLKVIASGGVSSLDDIYAVKAAVDDGVEGVIVGKAIYTGNINLKDAIKVARGE</sequence>
<dbReference type="InterPro" id="IPR011060">
    <property type="entry name" value="RibuloseP-bd_barrel"/>
</dbReference>
<evidence type="ECO:0000256" key="1">
    <source>
        <dbReference type="ARBA" id="ARBA00009667"/>
    </source>
</evidence>
<dbReference type="SUPFAM" id="SSF51366">
    <property type="entry name" value="Ribulose-phoshate binding barrel"/>
    <property type="match status" value="1"/>
</dbReference>
<accession>A0A645J4K9</accession>
<organism evidence="2">
    <name type="scientific">bioreactor metagenome</name>
    <dbReference type="NCBI Taxonomy" id="1076179"/>
    <lineage>
        <taxon>unclassified sequences</taxon>
        <taxon>metagenomes</taxon>
        <taxon>ecological metagenomes</taxon>
    </lineage>
</organism>
<comment type="similarity">
    <text evidence="1">Belongs to the HisA/HisF family.</text>
</comment>
<keyword evidence="2" id="KW-0413">Isomerase</keyword>
<dbReference type="PANTHER" id="PTHR43090">
    <property type="entry name" value="1-(5-PHOSPHORIBOSYL)-5-[(5-PHOSPHORIBOSYLAMINO)METHYLIDENEAMINO] IMIDAZOLE-4-CARBOXAMIDE ISOMERASE"/>
    <property type="match status" value="1"/>
</dbReference>
<dbReference type="GO" id="GO:0003949">
    <property type="term" value="F:1-(5-phosphoribosyl)-5-[(5-phosphoribosylamino)methylideneamino]imidazole-4-carboxamide isomerase activity"/>
    <property type="evidence" value="ECO:0007669"/>
    <property type="project" value="UniProtKB-EC"/>
</dbReference>
<proteinExistence type="inferred from homology"/>
<dbReference type="AlphaFoldDB" id="A0A645J4K9"/>
<gene>
    <name evidence="2" type="primary">hisA_41</name>
    <name evidence="2" type="ORF">SDC9_206031</name>
</gene>
<name>A0A645J4K9_9ZZZZ</name>
<dbReference type="Pfam" id="PF00977">
    <property type="entry name" value="His_biosynth"/>
    <property type="match status" value="1"/>
</dbReference>
<evidence type="ECO:0000313" key="2">
    <source>
        <dbReference type="EMBL" id="MPN58327.1"/>
    </source>
</evidence>
<dbReference type="EMBL" id="VSSQ01130878">
    <property type="protein sequence ID" value="MPN58327.1"/>
    <property type="molecule type" value="Genomic_DNA"/>
</dbReference>
<dbReference type="PANTHER" id="PTHR43090:SF2">
    <property type="entry name" value="1-(5-PHOSPHORIBOSYL)-5-[(5-PHOSPHORIBOSYLAMINO)METHYLIDENEAMINO] IMIDAZOLE-4-CARBOXAMIDE ISOMERASE"/>
    <property type="match status" value="1"/>
</dbReference>
<dbReference type="GO" id="GO:0005737">
    <property type="term" value="C:cytoplasm"/>
    <property type="evidence" value="ECO:0007669"/>
    <property type="project" value="TreeGrafter"/>
</dbReference>
<dbReference type="InterPro" id="IPR044524">
    <property type="entry name" value="Isoase_HisA-like"/>
</dbReference>
<dbReference type="GO" id="GO:0000105">
    <property type="term" value="P:L-histidine biosynthetic process"/>
    <property type="evidence" value="ECO:0007669"/>
    <property type="project" value="InterPro"/>
</dbReference>
<dbReference type="InterPro" id="IPR006062">
    <property type="entry name" value="His_biosynth"/>
</dbReference>
<dbReference type="InterPro" id="IPR013785">
    <property type="entry name" value="Aldolase_TIM"/>
</dbReference>
<dbReference type="GO" id="GO:0000162">
    <property type="term" value="P:L-tryptophan biosynthetic process"/>
    <property type="evidence" value="ECO:0007669"/>
    <property type="project" value="TreeGrafter"/>
</dbReference>
<comment type="caution">
    <text evidence="2">The sequence shown here is derived from an EMBL/GenBank/DDBJ whole genome shotgun (WGS) entry which is preliminary data.</text>
</comment>